<dbReference type="FunFam" id="2.40.50.140:FF:000624">
    <property type="entry name" value="Programmed cell death 11"/>
    <property type="match status" value="1"/>
</dbReference>
<dbReference type="CDD" id="cd05695">
    <property type="entry name" value="S1_Rrp5_repeat_hs3"/>
    <property type="match status" value="1"/>
</dbReference>
<sequence>MASMEEDFPRGGTERKKPTDLIPHEVDNLFDTPAKVVKKKKKSVKQDEAPKSKKQKVDEENIKLNTTTTVQILHLRDLTVGTLMLGCVKEVSDFEVVVGLPSGLVGYLPICNICDAYTNILNDKLDTDDGLEEVVPLSKLFTPGMLIRCVVSSLDSAKEGHISLKLSINPKDVNKALNSVALKPAMTLSGCVESVEDHGYLVDIGIGGTKAFLPKKSTSSKQDLYVGQYVLVLIEDVKDSGRVVRLSQNPQALVKACAETKQGWTLDNLLPGLLIHGCVKRVTPHGLIVTFLSSFTGVVDFLHLDEDKESTYSKGQEILARILYVQPSTRQVGLSLRSHLLPPGGAVLDLHFSERVGEVVQGCQMTSLHHYSGALMKMLDGSRAFVHRNLLKEPKEELDTNHLMSQTQHILRIINYSPIEQIYQATLRWSSIETPFFSCQDIKVGQIVEGTVTDLQKHGVYVRIGEHIRGMIPRIHLADVTLKNPEKKFYPGLKVKCRVLSVEAQKKLLILTRKKALVESTLPIFQSYSDARPGRISHGFVVCIKEFGCIVRFYEDVKGLVPMQELTTETVTNPEELFFVGQVVKVKVLKCDEEKKMLRLSFKSVTEEDVREEQIAKFDFIVGKMVDARVCRKVLNGLEVSIIPEEVQAFLPTTHLSDHVTNCLPLWMALEEGDTICNLMCLTNYKKKGIVLTKKPHLKAYIEDGAVPKNFSELQVGMQMVGWVKNIMPYGVFISFPYGVFGLAPIANMGDQFIKETSGIFDIDQTVVAKVTNLDEEKQGFLVSLKLSELSLSENEFHTRLIQGLKERRNISEMRAGRGDSDVLWKLSALTVGDQMKMIVGDTTEDGSVMLTSDQLSGVTVLASKYHKEGVNLTPGCKLNAVILHIDFVKSQVHVSLRPKLNIKKEELEKDARFTAKVQFADKDFAVVSLATTSDLTFFPTRPHLNSIFDSKKFSVGSCLDVKVDDPNCEDLAGFPLISYQSSNAKHEQHKPNEERLGELMKVTVKKLKALCVLVNLPSGNTGRVHVSQILEFPDIGSCPTSVLKVGMEMEARVIGGRAVRAHNFLAISHPDYNISIPELSFLESKLKVSDMVNKLEKYKPGDDIICFPSKYIKKEQLLEVHVKPDIMGAVPLLAMCNKLGLSKHPQRLFKPGQALSAKVVSVDPKKPIQFSLSLTGTHKLEPGMNTLAMVQKIQPHKGLMLALPYENTGLAHLTDLSDSYTEKPLESYKEGQIIRCHVIEQKIKEFNVSLRPSRLNKDKHDIVEDPEIQSIADIKEGQSIRGYVSSVNDQGIFLRLSRTITGRVLFQNATKYYMNDPKVLIKHVGQNALVAAKVLSVDSENLHVNLSLLSKDTGKPDLLPESLELPLRLTGEEKEKHDKKAAVKRKRTLSESQQQDNENTEQKTKRIKVDEECRLVEEPREQKETLKEKKKKKKSKKEDSDSGVEVFFRETDETVSDKKSGKVKVKCKEQEPNRLQVTSSFPWESTLGSLTPFAPADDNQNSSEDEEEVKSKPAKKSRKELKQEQQNTEQKPSKLEAELMDTSVRPDNSTAFERLLLSSPDSSLLWLQYMAFHLQATQIEQARAVAERALKTISFREEQEKLNIWVAMLNLENMYGTPDSLQKVFERAIQYCEPLLVYQQLADIYAKSEKIKEAESLYKSMVKRFRQDKAVYLSYGTFLLRQRQSDAANALLQRALQSLSSKEHVDLIARFARLEFQFGNSEKAKSMFDKVLTTYPKRTDLWSVFIDLMVKHGSQKEVRELFDRVIHLSVSVKKIKFFFKRYLEYEKKNGTPETIQVVKQKALEYVESKGAEATS</sequence>
<dbReference type="GO" id="GO:0005730">
    <property type="term" value="C:nucleolus"/>
    <property type="evidence" value="ECO:0000318"/>
    <property type="project" value="GO_Central"/>
</dbReference>
<evidence type="ECO:0000313" key="16">
    <source>
        <dbReference type="RefSeq" id="NP_001082837.2"/>
    </source>
</evidence>
<evidence type="ECO:0000256" key="6">
    <source>
        <dbReference type="ARBA" id="ARBA00022843"/>
    </source>
</evidence>
<evidence type="ECO:0000256" key="5">
    <source>
        <dbReference type="ARBA" id="ARBA00022737"/>
    </source>
</evidence>
<reference evidence="16" key="7">
    <citation type="submission" date="2025-08" db="UniProtKB">
        <authorList>
            <consortium name="RefSeq"/>
        </authorList>
    </citation>
    <scope>IDENTIFICATION</scope>
</reference>
<dbReference type="InterPro" id="IPR057302">
    <property type="entry name" value="Rrp5_S1"/>
</dbReference>
<comment type="function">
    <text evidence="9">Essential for the generation of mature 18S rRNA, specifically necessary for cleavages at sites A0, 1 and 2 of the 47S precursor. Directly interacts with U3 snoRNA.</text>
</comment>
<keyword evidence="4" id="KW-0597">Phosphoprotein</keyword>
<dbReference type="Gene3D" id="1.25.40.10">
    <property type="entry name" value="Tetratricopeptide repeat domain"/>
    <property type="match status" value="1"/>
</dbReference>
<dbReference type="CDD" id="cd05700">
    <property type="entry name" value="S1_Rrp5_repeat_hs9"/>
    <property type="match status" value="1"/>
</dbReference>
<dbReference type="FunFam" id="2.40.50.140:FF:000155">
    <property type="entry name" value="rRNA biogenesis protein RRP5"/>
    <property type="match status" value="1"/>
</dbReference>
<dbReference type="InterPro" id="IPR011990">
    <property type="entry name" value="TPR-like_helical_dom_sf"/>
</dbReference>
<dbReference type="KEGG" id="dre:794079"/>
<evidence type="ECO:0000256" key="1">
    <source>
        <dbReference type="ARBA" id="ARBA00004604"/>
    </source>
</evidence>
<dbReference type="FunFam" id="2.40.50.140:FF:000175">
    <property type="entry name" value="Programmed cell death 11"/>
    <property type="match status" value="1"/>
</dbReference>
<dbReference type="CDD" id="cd05702">
    <property type="entry name" value="S1_Rrp5_repeat_hs11_sc8"/>
    <property type="match status" value="1"/>
</dbReference>
<feature type="compositionally biased region" description="Basic and acidic residues" evidence="13">
    <location>
        <begin position="1371"/>
        <end position="1382"/>
    </location>
</feature>
<feature type="compositionally biased region" description="Polar residues" evidence="13">
    <location>
        <begin position="1477"/>
        <end position="1490"/>
    </location>
</feature>
<feature type="region of interest" description="Disordered" evidence="13">
    <location>
        <begin position="1477"/>
        <end position="1540"/>
    </location>
</feature>
<feature type="domain" description="S1 motif" evidence="14">
    <location>
        <begin position="185"/>
        <end position="249"/>
    </location>
</feature>
<dbReference type="Gene3D" id="2.40.50.140">
    <property type="entry name" value="Nucleic acid-binding proteins"/>
    <property type="match status" value="9"/>
</dbReference>
<dbReference type="CDD" id="cd05699">
    <property type="entry name" value="S1_Rrp5_repeat_hs7"/>
    <property type="match status" value="1"/>
</dbReference>
<dbReference type="InterPro" id="IPR045209">
    <property type="entry name" value="Rrp5"/>
</dbReference>
<feature type="domain" description="S1 motif" evidence="14">
    <location>
        <begin position="534"/>
        <end position="603"/>
    </location>
</feature>
<feature type="domain" description="S1 motif" evidence="14">
    <location>
        <begin position="81"/>
        <end position="167"/>
    </location>
</feature>
<feature type="region of interest" description="Disordered" evidence="13">
    <location>
        <begin position="1370"/>
        <end position="1407"/>
    </location>
</feature>
<dbReference type="CDD" id="cd05704">
    <property type="entry name" value="S1_Rrp5_repeat_hs13"/>
    <property type="match status" value="1"/>
</dbReference>
<reference evidence="16" key="6">
    <citation type="journal article" date="2021" name="Cell Death Differ.">
        <title>Yolk sac-derived Pdcd11-positive cells modulate zebrafish microglia differentiation through the NF-kappaB-Tgfbeta1 pathway.</title>
        <authorList>
            <person name="Yang R."/>
            <person name="Zhan M."/>
            <person name="Guo M."/>
            <person name="Yuan H."/>
            <person name="Wang Y."/>
            <person name="Zhang Y."/>
            <person name="Zhang W."/>
            <person name="Chen S."/>
            <person name="de The H."/>
            <person name="Chen Z."/>
            <person name="Zhou J."/>
            <person name="Zhu J."/>
        </authorList>
    </citation>
    <scope>NUCLEOTIDE SEQUENCE</scope>
</reference>
<evidence type="ECO:0000259" key="14">
    <source>
        <dbReference type="PROSITE" id="PS50126"/>
    </source>
</evidence>
<dbReference type="GO" id="GO:0032040">
    <property type="term" value="C:small-subunit processome"/>
    <property type="evidence" value="ECO:0000318"/>
    <property type="project" value="GO_Central"/>
</dbReference>
<dbReference type="CDD" id="cd05693">
    <property type="entry name" value="S1_Rrp5_repeat_hs1_sc1"/>
    <property type="match status" value="1"/>
</dbReference>
<dbReference type="Pfam" id="PF23459">
    <property type="entry name" value="S1_RRP5"/>
    <property type="match status" value="3"/>
</dbReference>
<evidence type="ECO:0000256" key="2">
    <source>
        <dbReference type="ARBA" id="ARBA00022499"/>
    </source>
</evidence>
<name>A0A8M1NCQ8_DANRE</name>
<reference evidence="16" key="4">
    <citation type="journal article" date="2015" name="Nat. Commun.">
        <title>RFX transcription factors are essential for hearing in mice.</title>
        <authorList>
            <person name="Elkon R."/>
            <person name="Milon B."/>
            <person name="Morrison L."/>
            <person name="Shah M."/>
            <person name="Vijayakumar S."/>
            <person name="Racherla M."/>
            <person name="Leitch C.C."/>
            <person name="Silipino L."/>
            <person name="Hadi S."/>
            <person name="Weiss-Gayet M."/>
            <person name="Barras E."/>
            <person name="Schmid C.D."/>
            <person name="Ait-Lounis A."/>
            <person name="Barnes A."/>
            <person name="Song Y."/>
            <person name="Eisenman D.J."/>
            <person name="Eliyahu E."/>
            <person name="Frolenkov G.I."/>
            <person name="Strome S.E."/>
            <person name="Durand B."/>
            <person name="Zaghloul N.A."/>
            <person name="Jones S.M."/>
            <person name="Reith W."/>
            <person name="Hertzano R."/>
        </authorList>
    </citation>
    <scope>NUCLEOTIDE SEQUENCE</scope>
</reference>
<keyword evidence="3" id="KW-0698">rRNA processing</keyword>
<dbReference type="AGR" id="ZFIN:ZDB-GENE-030131-4076"/>
<reference evidence="16" key="5">
    <citation type="journal article" date="2017" name="Life Sci.">
        <title>Zebrafish let-7b acts downstream of hypoxia-inducible factor-1alpha to assist in hypoxia-mediated cell proliferation and cell cycle regulation.</title>
        <authorList>
            <person name="Huang C.X."/>
            <person name="Chen N."/>
            <person name="Wu X.J."/>
            <person name="He Y."/>
            <person name="Huang C.H."/>
            <person name="Liu H."/>
            <person name="Wang W.M."/>
            <person name="Wang H.L."/>
        </authorList>
    </citation>
    <scope>NUCLEOTIDE SEQUENCE</scope>
</reference>
<feature type="domain" description="S1 motif" evidence="14">
    <location>
        <begin position="998"/>
        <end position="1069"/>
    </location>
</feature>
<feature type="compositionally biased region" description="Basic and acidic residues" evidence="13">
    <location>
        <begin position="7"/>
        <end position="27"/>
    </location>
</feature>
<dbReference type="ZFIN" id="ZDB-GENE-030131-4076">
    <property type="gene designation" value="pdcd11"/>
</dbReference>
<reference evidence="16" key="3">
    <citation type="journal article" date="2013" name="Development">
        <title>Zebrafish midbrain slow-amplifying progenitors exhibit high levels of transcripts for nucleotide and ribosome biogenesis.</title>
        <authorList>
            <person name="Recher G."/>
            <person name="Jouralet J."/>
            <person name="Brombin A."/>
            <person name="Heuze A."/>
            <person name="Mugniery E."/>
            <person name="Hermel J.M."/>
            <person name="Desnoulez S."/>
            <person name="Savy T."/>
            <person name="Herbomel P."/>
            <person name="Bourrat F."/>
            <person name="Peyrieras N."/>
            <person name="Jamen F."/>
            <person name="Joly J.S."/>
        </authorList>
    </citation>
    <scope>NUCLEOTIDE SEQUENCE</scope>
</reference>
<dbReference type="Pfam" id="PF00575">
    <property type="entry name" value="S1"/>
    <property type="match status" value="3"/>
</dbReference>
<dbReference type="SMART" id="SM00386">
    <property type="entry name" value="HAT"/>
    <property type="match status" value="6"/>
</dbReference>
<gene>
    <name evidence="16 17" type="primary">pdcd11</name>
    <name evidence="16" type="synonym">cb680</name>
    <name evidence="16" type="synonym">im:7148359</name>
    <name evidence="16" type="synonym">sb:cb680</name>
    <name evidence="16" type="synonym">wu:fc68c10</name>
</gene>
<comment type="subcellular location">
    <subcellularLocation>
        <location evidence="1">Nucleus</location>
        <location evidence="1">Nucleolus</location>
    </subcellularLocation>
</comment>
<dbReference type="CDD" id="cd05698">
    <property type="entry name" value="S1_Rrp5_repeat_hs6_sc5"/>
    <property type="match status" value="1"/>
</dbReference>
<dbReference type="SMART" id="SM00316">
    <property type="entry name" value="S1"/>
    <property type="match status" value="12"/>
</dbReference>
<protein>
    <recommendedName>
        <fullName evidence="11">Protein RRP5 homolog</fullName>
    </recommendedName>
    <alternativeName>
        <fullName evidence="12">Programmed cell death protein 11</fullName>
    </alternativeName>
</protein>
<feature type="domain" description="S1 motif" evidence="14">
    <location>
        <begin position="1184"/>
        <end position="1252"/>
    </location>
</feature>
<proteinExistence type="evidence at protein level"/>
<evidence type="ECO:0000256" key="12">
    <source>
        <dbReference type="ARBA" id="ARBA00080810"/>
    </source>
</evidence>
<evidence type="ECO:0000256" key="10">
    <source>
        <dbReference type="ARBA" id="ARBA00062488"/>
    </source>
</evidence>
<dbReference type="FunFam" id="2.40.50.140:FF:000103">
    <property type="entry name" value="protein RRP5 homolog"/>
    <property type="match status" value="2"/>
</dbReference>
<feature type="region of interest" description="Disordered" evidence="13">
    <location>
        <begin position="1"/>
        <end position="27"/>
    </location>
</feature>
<accession>A0A8M1NCQ8</accession>
<dbReference type="InterPro" id="IPR012340">
    <property type="entry name" value="NA-bd_OB-fold"/>
</dbReference>
<feature type="region of interest" description="Disordered" evidence="13">
    <location>
        <begin position="1419"/>
        <end position="1444"/>
    </location>
</feature>
<dbReference type="InterPro" id="IPR048058">
    <property type="entry name" value="Rrp5_S1_rpt_hs11_sc8"/>
</dbReference>
<dbReference type="GO" id="GO:0003723">
    <property type="term" value="F:RNA binding"/>
    <property type="evidence" value="ECO:0000318"/>
    <property type="project" value="GO_Central"/>
</dbReference>
<dbReference type="SUPFAM" id="SSF50249">
    <property type="entry name" value="Nucleic acid-binding proteins"/>
    <property type="match status" value="9"/>
</dbReference>
<dbReference type="CDD" id="cd05697">
    <property type="entry name" value="S1_Rrp5_repeat_hs5"/>
    <property type="match status" value="1"/>
</dbReference>
<dbReference type="CDD" id="cd05705">
    <property type="entry name" value="S1_Rrp5_repeat_hs14"/>
    <property type="match status" value="1"/>
</dbReference>
<dbReference type="PANTHER" id="PTHR23270:SF10">
    <property type="entry name" value="PROTEIN RRP5 HOMOLOG"/>
    <property type="match status" value="1"/>
</dbReference>
<dbReference type="CDD" id="cd05703">
    <property type="entry name" value="S1_Rrp5_repeat_hs12_sc9"/>
    <property type="match status" value="1"/>
</dbReference>
<dbReference type="FunCoup" id="A0A8M1NCQ8">
    <property type="interactions" value="2363"/>
</dbReference>
<evidence type="ECO:0000256" key="3">
    <source>
        <dbReference type="ARBA" id="ARBA00022552"/>
    </source>
</evidence>
<evidence type="ECO:0007829" key="18">
    <source>
        <dbReference type="PeptideAtlas" id="A0A8M1NCQ8"/>
    </source>
</evidence>
<evidence type="ECO:0000256" key="13">
    <source>
        <dbReference type="SAM" id="MobiDB-lite"/>
    </source>
</evidence>
<dbReference type="FunFam" id="1.25.40.10:FF:000065">
    <property type="entry name" value="Programmed cell death 11"/>
    <property type="match status" value="1"/>
</dbReference>
<dbReference type="FunFam" id="2.40.50.140:FF:000200">
    <property type="entry name" value="Programmed cell death 11"/>
    <property type="match status" value="1"/>
</dbReference>
<evidence type="ECO:0000256" key="8">
    <source>
        <dbReference type="ARBA" id="ARBA00023242"/>
    </source>
</evidence>
<keyword evidence="2" id="KW-1017">Isopeptide bond</keyword>
<dbReference type="FunFam" id="2.40.50.140:FF:000749">
    <property type="match status" value="1"/>
</dbReference>
<reference evidence="16" key="1">
    <citation type="journal article" date="2004" name="Proc. Natl. Acad. Sci. U.S.A.">
        <title>Hematopoietic gene expression profile in zebrafish kidney marrow.</title>
        <authorList>
            <person name="Song H.D."/>
            <person name="Sun X.J."/>
            <person name="Deng M."/>
            <person name="Zhang G.W."/>
            <person name="Zhou Y."/>
            <person name="Wu X.Y."/>
            <person name="Sheng Y."/>
            <person name="Chen Y."/>
            <person name="Ruan Z."/>
            <person name="Jiang C.L."/>
            <person name="Fan H.Y."/>
            <person name="Zon L.I."/>
            <person name="Kanki J.P."/>
            <person name="Liu T.X."/>
            <person name="Look A.T."/>
            <person name="Chen Z."/>
        </authorList>
    </citation>
    <scope>NUCLEOTIDE SEQUENCE</scope>
</reference>
<dbReference type="InterPro" id="IPR003107">
    <property type="entry name" value="HAT"/>
</dbReference>
<dbReference type="SUPFAM" id="SSF48452">
    <property type="entry name" value="TPR-like"/>
    <property type="match status" value="2"/>
</dbReference>
<evidence type="ECO:0000313" key="15">
    <source>
        <dbReference type="Proteomes" id="UP000000437"/>
    </source>
</evidence>
<evidence type="ECO:0000313" key="17">
    <source>
        <dbReference type="ZFIN" id="ZDB-GENE-030131-4076"/>
    </source>
</evidence>
<dbReference type="PANTHER" id="PTHR23270">
    <property type="entry name" value="PROGRAMMED CELL DEATH PROTEIN 11 PRE-RRNA PROCESSING PROTEIN RRP5"/>
    <property type="match status" value="1"/>
</dbReference>
<feature type="domain" description="S1 motif" evidence="14">
    <location>
        <begin position="717"/>
        <end position="786"/>
    </location>
</feature>
<dbReference type="CDD" id="cd05694">
    <property type="entry name" value="S1_Rrp5_repeat_hs2_sc2"/>
    <property type="match status" value="1"/>
</dbReference>
<dbReference type="Pfam" id="PF23240">
    <property type="entry name" value="HAT_PRP39_N"/>
    <property type="match status" value="1"/>
</dbReference>
<keyword evidence="5" id="KW-0677">Repeat</keyword>
<dbReference type="AlphaFoldDB" id="A0A8M1NCQ8"/>
<dbReference type="CTD" id="22984"/>
<dbReference type="InterPro" id="IPR003029">
    <property type="entry name" value="S1_domain"/>
</dbReference>
<feature type="domain" description="S1 motif" evidence="14">
    <location>
        <begin position="445"/>
        <end position="514"/>
    </location>
</feature>
<dbReference type="FunFam" id="2.40.50.140:FF:000148">
    <property type="entry name" value="protein RRP5 homolog isoform X1"/>
    <property type="match status" value="1"/>
</dbReference>
<evidence type="ECO:0000256" key="4">
    <source>
        <dbReference type="ARBA" id="ARBA00022553"/>
    </source>
</evidence>
<keyword evidence="18" id="KW-1267">Proteomics identification</keyword>
<dbReference type="InterPro" id="IPR048059">
    <property type="entry name" value="Rrp5_S1_rpt_hs1_sc1"/>
</dbReference>
<evidence type="ECO:0000256" key="7">
    <source>
        <dbReference type="ARBA" id="ARBA00022990"/>
    </source>
</evidence>
<feature type="domain" description="S1 motif" evidence="14">
    <location>
        <begin position="272"/>
        <end position="337"/>
    </location>
</feature>
<organism evidence="15 16">
    <name type="scientific">Danio rerio</name>
    <name type="common">Zebrafish</name>
    <name type="synonym">Brachydanio rerio</name>
    <dbReference type="NCBI Taxonomy" id="7955"/>
    <lineage>
        <taxon>Eukaryota</taxon>
        <taxon>Metazoa</taxon>
        <taxon>Chordata</taxon>
        <taxon>Craniata</taxon>
        <taxon>Vertebrata</taxon>
        <taxon>Euteleostomi</taxon>
        <taxon>Actinopterygii</taxon>
        <taxon>Neopterygii</taxon>
        <taxon>Teleostei</taxon>
        <taxon>Ostariophysi</taxon>
        <taxon>Cypriniformes</taxon>
        <taxon>Danionidae</taxon>
        <taxon>Danioninae</taxon>
        <taxon>Danio</taxon>
    </lineage>
</organism>
<comment type="subunit">
    <text evidence="10">Interacts with NF-kappa-B p50/NFKB1 and NF-kappa-B p65/RELA.</text>
</comment>
<reference evidence="16" key="2">
    <citation type="journal article" date="2005" name="Genome Res.">
        <title>The zebrafish gene map defines ancestral vertebrate chromosomes.</title>
        <authorList>
            <person name="Woods I.G."/>
            <person name="Wilson C."/>
            <person name="Friedlander B."/>
            <person name="Chang P."/>
            <person name="Reyes D.K."/>
            <person name="Nix R."/>
            <person name="Kelly P.D."/>
            <person name="Chu F."/>
            <person name="Postlethwait J.H."/>
            <person name="Talbot W.S."/>
        </authorList>
    </citation>
    <scope>NUCLEOTIDE SEQUENCE</scope>
</reference>
<keyword evidence="7" id="KW-0007">Acetylation</keyword>
<evidence type="ECO:0000256" key="11">
    <source>
        <dbReference type="ARBA" id="ARBA00067510"/>
    </source>
</evidence>
<dbReference type="GO" id="GO:0006364">
    <property type="term" value="P:rRNA processing"/>
    <property type="evidence" value="ECO:0007669"/>
    <property type="project" value="UniProtKB-KW"/>
</dbReference>
<keyword evidence="8" id="KW-0539">Nucleus</keyword>
<dbReference type="CDD" id="cd04461">
    <property type="entry name" value="S1_Rrp5_repeat_hs8_sc7"/>
    <property type="match status" value="1"/>
</dbReference>
<dbReference type="OrthoDB" id="412781at2759"/>
<dbReference type="PROSITE" id="PS50126">
    <property type="entry name" value="S1"/>
    <property type="match status" value="10"/>
</dbReference>
<dbReference type="GeneID" id="794079"/>
<evidence type="ECO:0000256" key="9">
    <source>
        <dbReference type="ARBA" id="ARBA00059726"/>
    </source>
</evidence>
<keyword evidence="15" id="KW-1185">Reference proteome</keyword>
<keyword evidence="6" id="KW-0832">Ubl conjugation</keyword>
<dbReference type="RefSeq" id="NP_001082837.2">
    <property type="nucleotide sequence ID" value="NM_001089368.2"/>
</dbReference>
<dbReference type="CDD" id="cd05696">
    <property type="entry name" value="S1_Rrp5_repeat_hs4"/>
    <property type="match status" value="1"/>
</dbReference>
<feature type="domain" description="S1 motif" evidence="14">
    <location>
        <begin position="1278"/>
        <end position="1350"/>
    </location>
</feature>
<feature type="domain" description="S1 motif" evidence="14">
    <location>
        <begin position="623"/>
        <end position="695"/>
    </location>
</feature>
<feature type="compositionally biased region" description="Basic and acidic residues" evidence="13">
    <location>
        <begin position="1419"/>
        <end position="1428"/>
    </location>
</feature>
<dbReference type="Proteomes" id="UP000000437">
    <property type="component" value="Chromosome 1"/>
</dbReference>